<dbReference type="EMBL" id="MU003695">
    <property type="protein sequence ID" value="KAF2813778.1"/>
    <property type="molecule type" value="Genomic_DNA"/>
</dbReference>
<gene>
    <name evidence="2 4" type="ORF">BDZ99DRAFT_459529</name>
</gene>
<sequence length="100" mass="11513">MDIDEDFFPDCVKLLWGLTLIAIGLALAVFYETRWPEYPYANNKTTRRERDGSGTRTERGRVREINGTMLQCSNLYGKPGERRSGTCLLLQRLALRWATV</sequence>
<dbReference type="RefSeq" id="XP_033580742.1">
    <property type="nucleotide sequence ID" value="XM_033719185.1"/>
</dbReference>
<keyword evidence="1" id="KW-0472">Membrane</keyword>
<organism evidence="2">
    <name type="scientific">Mytilinidion resinicola</name>
    <dbReference type="NCBI Taxonomy" id="574789"/>
    <lineage>
        <taxon>Eukaryota</taxon>
        <taxon>Fungi</taxon>
        <taxon>Dikarya</taxon>
        <taxon>Ascomycota</taxon>
        <taxon>Pezizomycotina</taxon>
        <taxon>Dothideomycetes</taxon>
        <taxon>Pleosporomycetidae</taxon>
        <taxon>Mytilinidiales</taxon>
        <taxon>Mytilinidiaceae</taxon>
        <taxon>Mytilinidion</taxon>
    </lineage>
</organism>
<dbReference type="Proteomes" id="UP000504636">
    <property type="component" value="Unplaced"/>
</dbReference>
<keyword evidence="1" id="KW-1133">Transmembrane helix</keyword>
<proteinExistence type="predicted"/>
<dbReference type="GeneID" id="54460078"/>
<evidence type="ECO:0000313" key="4">
    <source>
        <dbReference type="RefSeq" id="XP_033580742.1"/>
    </source>
</evidence>
<reference evidence="2 4" key="1">
    <citation type="journal article" date="2020" name="Stud. Mycol.">
        <title>101 Dothideomycetes genomes: a test case for predicting lifestyles and emergence of pathogens.</title>
        <authorList>
            <person name="Haridas S."/>
            <person name="Albert R."/>
            <person name="Binder M."/>
            <person name="Bloem J."/>
            <person name="Labutti K."/>
            <person name="Salamov A."/>
            <person name="Andreopoulos B."/>
            <person name="Baker S."/>
            <person name="Barry K."/>
            <person name="Bills G."/>
            <person name="Bluhm B."/>
            <person name="Cannon C."/>
            <person name="Castanera R."/>
            <person name="Culley D."/>
            <person name="Daum C."/>
            <person name="Ezra D."/>
            <person name="Gonzalez J."/>
            <person name="Henrissat B."/>
            <person name="Kuo A."/>
            <person name="Liang C."/>
            <person name="Lipzen A."/>
            <person name="Lutzoni F."/>
            <person name="Magnuson J."/>
            <person name="Mondo S."/>
            <person name="Nolan M."/>
            <person name="Ohm R."/>
            <person name="Pangilinan J."/>
            <person name="Park H.-J."/>
            <person name="Ramirez L."/>
            <person name="Alfaro M."/>
            <person name="Sun H."/>
            <person name="Tritt A."/>
            <person name="Yoshinaga Y."/>
            <person name="Zwiers L.-H."/>
            <person name="Turgeon B."/>
            <person name="Goodwin S."/>
            <person name="Spatafora J."/>
            <person name="Crous P."/>
            <person name="Grigoriev I."/>
        </authorList>
    </citation>
    <scope>NUCLEOTIDE SEQUENCE</scope>
    <source>
        <strain evidence="2 4">CBS 304.34</strain>
    </source>
</reference>
<reference evidence="4" key="2">
    <citation type="submission" date="2020-04" db="EMBL/GenBank/DDBJ databases">
        <authorList>
            <consortium name="NCBI Genome Project"/>
        </authorList>
    </citation>
    <scope>NUCLEOTIDE SEQUENCE</scope>
    <source>
        <strain evidence="4">CBS 304.34</strain>
    </source>
</reference>
<evidence type="ECO:0000256" key="1">
    <source>
        <dbReference type="SAM" id="Phobius"/>
    </source>
</evidence>
<name>A0A6A6YZ06_9PEZI</name>
<reference evidence="4" key="3">
    <citation type="submission" date="2025-04" db="UniProtKB">
        <authorList>
            <consortium name="RefSeq"/>
        </authorList>
    </citation>
    <scope>IDENTIFICATION</scope>
    <source>
        <strain evidence="4">CBS 304.34</strain>
    </source>
</reference>
<keyword evidence="3" id="KW-1185">Reference proteome</keyword>
<protein>
    <submittedName>
        <fullName evidence="2 4">Uncharacterized protein</fullName>
    </submittedName>
</protein>
<dbReference type="AlphaFoldDB" id="A0A6A6YZ06"/>
<evidence type="ECO:0000313" key="2">
    <source>
        <dbReference type="EMBL" id="KAF2813778.1"/>
    </source>
</evidence>
<accession>A0A6A6YZ06</accession>
<feature type="transmembrane region" description="Helical" evidence="1">
    <location>
        <begin position="14"/>
        <end position="31"/>
    </location>
</feature>
<keyword evidence="1" id="KW-0812">Transmembrane</keyword>
<evidence type="ECO:0000313" key="3">
    <source>
        <dbReference type="Proteomes" id="UP000504636"/>
    </source>
</evidence>